<reference evidence="3" key="1">
    <citation type="submission" date="2012-02" db="EMBL/GenBank/DDBJ databases">
        <title>Genome sequencing of Giardia lamblia Genotypes A2 and B isolates (DH and GS) and comparative analysis with the genomes of Genotypes A1 and E (WB and Pig).</title>
        <authorList>
            <person name="Adam R."/>
            <person name="Dahlstrom E."/>
            <person name="Martens C."/>
            <person name="Bruno D."/>
            <person name="Barbian K."/>
            <person name="Porcella S.F."/>
            <person name="Nash T."/>
        </authorList>
    </citation>
    <scope>NUCLEOTIDE SEQUENCE</scope>
    <source>
        <strain evidence="3">DH</strain>
    </source>
</reference>
<evidence type="ECO:0000313" key="2">
    <source>
        <dbReference type="EMBL" id="ESU34846.1"/>
    </source>
</evidence>
<feature type="non-terminal residue" evidence="2">
    <location>
        <position position="1"/>
    </location>
</feature>
<feature type="region of interest" description="Disordered" evidence="1">
    <location>
        <begin position="1"/>
        <end position="40"/>
    </location>
</feature>
<protein>
    <submittedName>
        <fullName evidence="2">Uncharacterized protein</fullName>
    </submittedName>
</protein>
<dbReference type="AlphaFoldDB" id="V6T7K7"/>
<evidence type="ECO:0000256" key="1">
    <source>
        <dbReference type="SAM" id="MobiDB-lite"/>
    </source>
</evidence>
<dbReference type="Proteomes" id="UP000018320">
    <property type="component" value="Unassembled WGS sequence"/>
</dbReference>
<sequence length="114" mass="12238">VAQAATTLRCGQDQSASASQASQGSHLLSRDSHRSRMGPSRPAWRVISAITGFGPPLPWGLLRPARKEASCPSVLLHPVLTVEPVASWVCRLCDYPRRVTVVGTGNEWGISFSS</sequence>
<gene>
    <name evidence="2" type="ORF">DHA2_154431</name>
</gene>
<proteinExistence type="predicted"/>
<dbReference type="VEuPathDB" id="GiardiaDB:DHA2_154431"/>
<accession>V6T7K7</accession>
<feature type="compositionally biased region" description="Low complexity" evidence="1">
    <location>
        <begin position="14"/>
        <end position="27"/>
    </location>
</feature>
<dbReference type="EMBL" id="AHGT01000131">
    <property type="protein sequence ID" value="ESU34846.1"/>
    <property type="molecule type" value="Genomic_DNA"/>
</dbReference>
<evidence type="ECO:0000313" key="3">
    <source>
        <dbReference type="Proteomes" id="UP000018320"/>
    </source>
</evidence>
<organism evidence="2 3">
    <name type="scientific">Giardia intestinalis</name>
    <name type="common">Giardia lamblia</name>
    <dbReference type="NCBI Taxonomy" id="5741"/>
    <lineage>
        <taxon>Eukaryota</taxon>
        <taxon>Metamonada</taxon>
        <taxon>Diplomonadida</taxon>
        <taxon>Hexamitidae</taxon>
        <taxon>Giardiinae</taxon>
        <taxon>Giardia</taxon>
    </lineage>
</organism>
<comment type="caution">
    <text evidence="2">The sequence shown here is derived from an EMBL/GenBank/DDBJ whole genome shotgun (WGS) entry which is preliminary data.</text>
</comment>
<name>V6T7K7_GIAIN</name>
<reference evidence="2 3" key="2">
    <citation type="journal article" date="2013" name="Genome Biol. Evol.">
        <title>Genome sequencing of Giardia lamblia genotypes A2 and B isolates (DH and GS) and comparative analysis with the genomes of genotypes A1 and E (WB and Pig).</title>
        <authorList>
            <person name="Adam R.D."/>
            <person name="Dahlstrom E.W."/>
            <person name="Martens C.A."/>
            <person name="Bruno D.P."/>
            <person name="Barbian K.D."/>
            <person name="Ricklefs S.M."/>
            <person name="Hernandez M.M."/>
            <person name="Narla N.P."/>
            <person name="Patel R.B."/>
            <person name="Porcella S.F."/>
            <person name="Nash T.E."/>
        </authorList>
    </citation>
    <scope>NUCLEOTIDE SEQUENCE [LARGE SCALE GENOMIC DNA]</scope>
    <source>
        <strain evidence="2 3">DH</strain>
    </source>
</reference>